<dbReference type="EMBL" id="QGKX02001521">
    <property type="protein sequence ID" value="KAF3506550.1"/>
    <property type="molecule type" value="Genomic_DNA"/>
</dbReference>
<sequence length="80" mass="9350">MEVTELSEICGRISQKRRDCLRKRHRKQPRERDAQAWAGPQTFANIEYRMIIDEGLEEPPSCPDLVRKTHTHADGSFIDK</sequence>
<evidence type="ECO:0000313" key="1">
    <source>
        <dbReference type="EMBL" id="KAF3506550.1"/>
    </source>
</evidence>
<name>A0A8S9NVE7_BRACR</name>
<reference evidence="1" key="1">
    <citation type="submission" date="2019-12" db="EMBL/GenBank/DDBJ databases">
        <title>Genome sequencing and annotation of Brassica cretica.</title>
        <authorList>
            <person name="Studholme D.J."/>
            <person name="Sarris P."/>
        </authorList>
    </citation>
    <scope>NUCLEOTIDE SEQUENCE</scope>
    <source>
        <strain evidence="1">PFS-109/04</strain>
        <tissue evidence="1">Leaf</tissue>
    </source>
</reference>
<comment type="caution">
    <text evidence="1">The sequence shown here is derived from an EMBL/GenBank/DDBJ whole genome shotgun (WGS) entry which is preliminary data.</text>
</comment>
<dbReference type="Proteomes" id="UP000712600">
    <property type="component" value="Unassembled WGS sequence"/>
</dbReference>
<dbReference type="AlphaFoldDB" id="A0A8S9NVE7"/>
<accession>A0A8S9NVE7</accession>
<gene>
    <name evidence="1" type="ORF">F2Q69_00010015</name>
</gene>
<dbReference type="Pfam" id="PF03004">
    <property type="entry name" value="Transposase_24"/>
    <property type="match status" value="1"/>
</dbReference>
<protein>
    <submittedName>
        <fullName evidence="1">Uncharacterized protein</fullName>
    </submittedName>
</protein>
<organism evidence="1 2">
    <name type="scientific">Brassica cretica</name>
    <name type="common">Mustard</name>
    <dbReference type="NCBI Taxonomy" id="69181"/>
    <lineage>
        <taxon>Eukaryota</taxon>
        <taxon>Viridiplantae</taxon>
        <taxon>Streptophyta</taxon>
        <taxon>Embryophyta</taxon>
        <taxon>Tracheophyta</taxon>
        <taxon>Spermatophyta</taxon>
        <taxon>Magnoliopsida</taxon>
        <taxon>eudicotyledons</taxon>
        <taxon>Gunneridae</taxon>
        <taxon>Pentapetalae</taxon>
        <taxon>rosids</taxon>
        <taxon>malvids</taxon>
        <taxon>Brassicales</taxon>
        <taxon>Brassicaceae</taxon>
        <taxon>Brassiceae</taxon>
        <taxon>Brassica</taxon>
    </lineage>
</organism>
<dbReference type="InterPro" id="IPR004252">
    <property type="entry name" value="Probable_transposase_24"/>
</dbReference>
<evidence type="ECO:0000313" key="2">
    <source>
        <dbReference type="Proteomes" id="UP000712600"/>
    </source>
</evidence>
<proteinExistence type="predicted"/>